<keyword evidence="4" id="KW-1185">Reference proteome</keyword>
<dbReference type="OrthoDB" id="5918853at2759"/>
<name>A0A0V1FQF6_TRIPS</name>
<dbReference type="Proteomes" id="UP000054995">
    <property type="component" value="Unassembled WGS sequence"/>
</dbReference>
<organism evidence="3 4">
    <name type="scientific">Trichinella pseudospiralis</name>
    <name type="common">Parasitic roundworm</name>
    <dbReference type="NCBI Taxonomy" id="6337"/>
    <lineage>
        <taxon>Eukaryota</taxon>
        <taxon>Metazoa</taxon>
        <taxon>Ecdysozoa</taxon>
        <taxon>Nematoda</taxon>
        <taxon>Enoplea</taxon>
        <taxon>Dorylaimia</taxon>
        <taxon>Trichinellida</taxon>
        <taxon>Trichinellidae</taxon>
        <taxon>Trichinella</taxon>
    </lineage>
</organism>
<sequence length="645" mass="76226">MGKSFKSICNWFSKLITCCCKSGKNANPQTPQVSPPVEPPDELKEEMKKMAGDIKHGILIDPKNPDYVTFRVPSEIFDYEDENKFEKKIEKMNQKKDERESEIKDEKKSEVKNEKKDENQELKISEQQILCRRSRISLYSTIIQPAFRLVFFLLAVKKGELTFVILVLNALKFLWENDAKTCCFLSYATLILSIIIPPWNYYKINWQILQFINRCCWLFYRWTWKYILQPCQQAVCFVASWCSYLFLFHWLKPLFGWLYYKFVFPIFYFCYYVFRMLWYCITGRWIRPLCRRILEFRFLARSFFYENLFLPIKKRIGQFVKLMIYILSLRWIVDLLSYTSHVVKSVCFRYCMGLAHLIQYYCGQLIATIVETFWRRPIGFVKRKAVAFNIMVKRKVLLASTVFRIITRRIFSIIFYGSALIILLTAKYSVVYVIEPVVKRFYELIVSIGQQLSDAYGDKIISFVETVREHGKHLSEEKDDEFRNFIPEPFGEEVEKMVLESSEEEEFLPNPDALNSMNQTTFDDTENGMILKISDCENTDSEEEGKFLLDKTTVRRRRKKANTSKSAKGKRSATTQHKKESVDQGKLWNTVQGALRAGLSKLSFTVSGEEKDIQKNIFSDWEDEELSKFEPSFDDFEILDKDKDL</sequence>
<reference evidence="3 4" key="1">
    <citation type="submission" date="2015-01" db="EMBL/GenBank/DDBJ databases">
        <title>Evolution of Trichinella species and genotypes.</title>
        <authorList>
            <person name="Korhonen P.K."/>
            <person name="Edoardo P."/>
            <person name="Giuseppe L.R."/>
            <person name="Gasser R.B."/>
        </authorList>
    </citation>
    <scope>NUCLEOTIDE SEQUENCE [LARGE SCALE GENOMIC DNA]</scope>
    <source>
        <strain evidence="3">ISS470</strain>
    </source>
</reference>
<evidence type="ECO:0000256" key="1">
    <source>
        <dbReference type="SAM" id="MobiDB-lite"/>
    </source>
</evidence>
<proteinExistence type="predicted"/>
<feature type="region of interest" description="Disordered" evidence="1">
    <location>
        <begin position="90"/>
        <end position="117"/>
    </location>
</feature>
<feature type="transmembrane region" description="Helical" evidence="2">
    <location>
        <begin position="413"/>
        <end position="434"/>
    </location>
</feature>
<protein>
    <submittedName>
        <fullName evidence="3">Uncharacterized protein</fullName>
    </submittedName>
</protein>
<evidence type="ECO:0000313" key="3">
    <source>
        <dbReference type="EMBL" id="KRY88033.1"/>
    </source>
</evidence>
<dbReference type="EMBL" id="JYDT01000047">
    <property type="protein sequence ID" value="KRY88033.1"/>
    <property type="molecule type" value="Genomic_DNA"/>
</dbReference>
<evidence type="ECO:0000313" key="4">
    <source>
        <dbReference type="Proteomes" id="UP000054995"/>
    </source>
</evidence>
<feature type="region of interest" description="Disordered" evidence="1">
    <location>
        <begin position="555"/>
        <end position="585"/>
    </location>
</feature>
<feature type="compositionally biased region" description="Basic residues" evidence="1">
    <location>
        <begin position="555"/>
        <end position="571"/>
    </location>
</feature>
<feature type="transmembrane region" description="Helical" evidence="2">
    <location>
        <begin position="257"/>
        <end position="274"/>
    </location>
</feature>
<accession>A0A0V1FQF6</accession>
<evidence type="ECO:0000256" key="2">
    <source>
        <dbReference type="SAM" id="Phobius"/>
    </source>
</evidence>
<feature type="transmembrane region" description="Helical" evidence="2">
    <location>
        <begin position="234"/>
        <end position="251"/>
    </location>
</feature>
<comment type="caution">
    <text evidence="3">The sequence shown here is derived from an EMBL/GenBank/DDBJ whole genome shotgun (WGS) entry which is preliminary data.</text>
</comment>
<keyword evidence="2" id="KW-0472">Membrane</keyword>
<keyword evidence="2" id="KW-0812">Transmembrane</keyword>
<dbReference type="AlphaFoldDB" id="A0A0V1FQF6"/>
<feature type="transmembrane region" description="Helical" evidence="2">
    <location>
        <begin position="184"/>
        <end position="202"/>
    </location>
</feature>
<gene>
    <name evidence="3" type="ORF">T4D_12068</name>
</gene>
<keyword evidence="2" id="KW-1133">Transmembrane helix</keyword>